<sequence>MIYLLEILLKMKKIILLSILVSSVFTACKTDPKNHKAAITEDTELTVLEKIANANGFENWKEIESIKFTFNVDRDDEHFERTWLWETTTNNVTFMTRQDTITYNRKMVDSAMTATDGGFVNDKFWLLAPFQLVWDQKSFTHKHTENVEAPISKANMHKLTTVYSNDGGYTPGDAYDYYFGDDFIIKEWVYRKENQSEPNMTTTWENYKELNGLNISMMHKRPDADFSLYFTGLEVK</sequence>
<dbReference type="AlphaFoldDB" id="A0A1N7AGP8"/>
<protein>
    <submittedName>
        <fullName evidence="1">Uncharacterized protein</fullName>
    </submittedName>
</protein>
<dbReference type="Proteomes" id="UP000186953">
    <property type="component" value="Unassembled WGS sequence"/>
</dbReference>
<dbReference type="EMBL" id="FTMA01000012">
    <property type="protein sequence ID" value="SIR38226.1"/>
    <property type="molecule type" value="Genomic_DNA"/>
</dbReference>
<reference evidence="2" key="1">
    <citation type="submission" date="2017-01" db="EMBL/GenBank/DDBJ databases">
        <authorList>
            <person name="Varghese N."/>
            <person name="Submissions S."/>
        </authorList>
    </citation>
    <scope>NUCLEOTIDE SEQUENCE [LARGE SCALE GENOMIC DNA]</scope>
    <source>
        <strain evidence="2">DSM 15366</strain>
    </source>
</reference>
<gene>
    <name evidence="1" type="ORF">SAMN05421797_11210</name>
</gene>
<proteinExistence type="predicted"/>
<dbReference type="STRING" id="228959.SAMN05421797_11210"/>
<accession>A0A1N7AGP8</accession>
<keyword evidence="2" id="KW-1185">Reference proteome</keyword>
<name>A0A1N7AGP8_9FLAO</name>
<organism evidence="1 2">
    <name type="scientific">Maribacter ulvicola</name>
    <dbReference type="NCBI Taxonomy" id="228959"/>
    <lineage>
        <taxon>Bacteria</taxon>
        <taxon>Pseudomonadati</taxon>
        <taxon>Bacteroidota</taxon>
        <taxon>Flavobacteriia</taxon>
        <taxon>Flavobacteriales</taxon>
        <taxon>Flavobacteriaceae</taxon>
        <taxon>Maribacter</taxon>
    </lineage>
</organism>
<evidence type="ECO:0000313" key="2">
    <source>
        <dbReference type="Proteomes" id="UP000186953"/>
    </source>
</evidence>
<evidence type="ECO:0000313" key="1">
    <source>
        <dbReference type="EMBL" id="SIR38226.1"/>
    </source>
</evidence>